<keyword evidence="5" id="KW-1185">Reference proteome</keyword>
<accession>A0A9P5N5E0</accession>
<reference evidence="4" key="2">
    <citation type="journal article" date="2020" name="Nat. Commun.">
        <title>Large-scale genome sequencing of mycorrhizal fungi provides insights into the early evolution of symbiotic traits.</title>
        <authorList>
            <person name="Miyauchi S."/>
            <person name="Kiss E."/>
            <person name="Kuo A."/>
            <person name="Drula E."/>
            <person name="Kohler A."/>
            <person name="Sanchez-Garcia M."/>
            <person name="Morin E."/>
            <person name="Andreopoulos B."/>
            <person name="Barry K.W."/>
            <person name="Bonito G."/>
            <person name="Buee M."/>
            <person name="Carver A."/>
            <person name="Chen C."/>
            <person name="Cichocki N."/>
            <person name="Clum A."/>
            <person name="Culley D."/>
            <person name="Crous P.W."/>
            <person name="Fauchery L."/>
            <person name="Girlanda M."/>
            <person name="Hayes R.D."/>
            <person name="Keri Z."/>
            <person name="LaButti K."/>
            <person name="Lipzen A."/>
            <person name="Lombard V."/>
            <person name="Magnuson J."/>
            <person name="Maillard F."/>
            <person name="Murat C."/>
            <person name="Nolan M."/>
            <person name="Ohm R.A."/>
            <person name="Pangilinan J."/>
            <person name="Pereira M.F."/>
            <person name="Perotto S."/>
            <person name="Peter M."/>
            <person name="Pfister S."/>
            <person name="Riley R."/>
            <person name="Sitrit Y."/>
            <person name="Stielow J.B."/>
            <person name="Szollosi G."/>
            <person name="Zifcakova L."/>
            <person name="Stursova M."/>
            <person name="Spatafora J.W."/>
            <person name="Tedersoo L."/>
            <person name="Vaario L.M."/>
            <person name="Yamada A."/>
            <person name="Yan M."/>
            <person name="Wang P."/>
            <person name="Xu J."/>
            <person name="Bruns T."/>
            <person name="Baldrian P."/>
            <person name="Vilgalys R."/>
            <person name="Dunand C."/>
            <person name="Henrissat B."/>
            <person name="Grigoriev I.V."/>
            <person name="Hibbett D."/>
            <person name="Nagy L.G."/>
            <person name="Martin F.M."/>
        </authorList>
    </citation>
    <scope>NUCLEOTIDE SEQUENCE</scope>
    <source>
        <strain evidence="4">Prilba</strain>
    </source>
</reference>
<name>A0A9P5N5E0_9AGAM</name>
<dbReference type="EMBL" id="WHVB01000001">
    <property type="protein sequence ID" value="KAF8486825.1"/>
    <property type="molecule type" value="Genomic_DNA"/>
</dbReference>
<feature type="transmembrane region" description="Helical" evidence="2">
    <location>
        <begin position="70"/>
        <end position="93"/>
    </location>
</feature>
<protein>
    <submittedName>
        <fullName evidence="4">Uncharacterized protein</fullName>
    </submittedName>
</protein>
<proteinExistence type="predicted"/>
<gene>
    <name evidence="4" type="ORF">DFH94DRAFT_700925</name>
</gene>
<feature type="region of interest" description="Disordered" evidence="1">
    <location>
        <begin position="195"/>
        <end position="214"/>
    </location>
</feature>
<evidence type="ECO:0000313" key="5">
    <source>
        <dbReference type="Proteomes" id="UP000759537"/>
    </source>
</evidence>
<feature type="transmembrane region" description="Helical" evidence="2">
    <location>
        <begin position="133"/>
        <end position="157"/>
    </location>
</feature>
<evidence type="ECO:0000256" key="3">
    <source>
        <dbReference type="SAM" id="SignalP"/>
    </source>
</evidence>
<dbReference type="AlphaFoldDB" id="A0A9P5N5E0"/>
<organism evidence="4 5">
    <name type="scientific">Russula ochroleuca</name>
    <dbReference type="NCBI Taxonomy" id="152965"/>
    <lineage>
        <taxon>Eukaryota</taxon>
        <taxon>Fungi</taxon>
        <taxon>Dikarya</taxon>
        <taxon>Basidiomycota</taxon>
        <taxon>Agaricomycotina</taxon>
        <taxon>Agaricomycetes</taxon>
        <taxon>Russulales</taxon>
        <taxon>Russulaceae</taxon>
        <taxon>Russula</taxon>
    </lineage>
</organism>
<comment type="caution">
    <text evidence="4">The sequence shown here is derived from an EMBL/GenBank/DDBJ whole genome shotgun (WGS) entry which is preliminary data.</text>
</comment>
<evidence type="ECO:0000313" key="4">
    <source>
        <dbReference type="EMBL" id="KAF8486825.1"/>
    </source>
</evidence>
<evidence type="ECO:0000256" key="2">
    <source>
        <dbReference type="SAM" id="Phobius"/>
    </source>
</evidence>
<feature type="transmembrane region" description="Helical" evidence="2">
    <location>
        <begin position="99"/>
        <end position="121"/>
    </location>
</feature>
<reference evidence="4" key="1">
    <citation type="submission" date="2019-10" db="EMBL/GenBank/DDBJ databases">
        <authorList>
            <consortium name="DOE Joint Genome Institute"/>
            <person name="Kuo A."/>
            <person name="Miyauchi S."/>
            <person name="Kiss E."/>
            <person name="Drula E."/>
            <person name="Kohler A."/>
            <person name="Sanchez-Garcia M."/>
            <person name="Andreopoulos B."/>
            <person name="Barry K.W."/>
            <person name="Bonito G."/>
            <person name="Buee M."/>
            <person name="Carver A."/>
            <person name="Chen C."/>
            <person name="Cichocki N."/>
            <person name="Clum A."/>
            <person name="Culley D."/>
            <person name="Crous P.W."/>
            <person name="Fauchery L."/>
            <person name="Girlanda M."/>
            <person name="Hayes R."/>
            <person name="Keri Z."/>
            <person name="LaButti K."/>
            <person name="Lipzen A."/>
            <person name="Lombard V."/>
            <person name="Magnuson J."/>
            <person name="Maillard F."/>
            <person name="Morin E."/>
            <person name="Murat C."/>
            <person name="Nolan M."/>
            <person name="Ohm R."/>
            <person name="Pangilinan J."/>
            <person name="Pereira M."/>
            <person name="Perotto S."/>
            <person name="Peter M."/>
            <person name="Riley R."/>
            <person name="Sitrit Y."/>
            <person name="Stielow B."/>
            <person name="Szollosi G."/>
            <person name="Zifcakova L."/>
            <person name="Stursova M."/>
            <person name="Spatafora J.W."/>
            <person name="Tedersoo L."/>
            <person name="Vaario L.-M."/>
            <person name="Yamada A."/>
            <person name="Yan M."/>
            <person name="Wang P."/>
            <person name="Xu J."/>
            <person name="Bruns T."/>
            <person name="Baldrian P."/>
            <person name="Vilgalys R."/>
            <person name="Henrissat B."/>
            <person name="Grigoriev I.V."/>
            <person name="Hibbett D."/>
            <person name="Nagy L.G."/>
            <person name="Martin F.M."/>
        </authorList>
    </citation>
    <scope>NUCLEOTIDE SEQUENCE</scope>
    <source>
        <strain evidence="4">Prilba</strain>
    </source>
</reference>
<keyword evidence="2" id="KW-0472">Membrane</keyword>
<feature type="transmembrane region" description="Helical" evidence="2">
    <location>
        <begin position="163"/>
        <end position="185"/>
    </location>
</feature>
<feature type="signal peptide" evidence="3">
    <location>
        <begin position="1"/>
        <end position="15"/>
    </location>
</feature>
<sequence length="253" mass="28612">MFGLVFLTTIPNALSCVALLHRRDMDHNRLSNVVKSVCLLHGFLVEMLGKNLEVYRMKPDWIRMMRLSRATVIVAVVLQALLLGSGVICLFVIDFEILWLLPCLMLWTQFALSIVMAFFGATGKAPRPLILNVVFYGITAIASSCITVAGIVLHWQLTFVMQYLFLQALLIWASYRLMTVIHNILPTKDRGRGNFETAHGSNTENDIPRNLDRESFNPDGENIEMAGIPRKPERIYQYVLSRIMGSSVDVESH</sequence>
<dbReference type="Proteomes" id="UP000759537">
    <property type="component" value="Unassembled WGS sequence"/>
</dbReference>
<evidence type="ECO:0000256" key="1">
    <source>
        <dbReference type="SAM" id="MobiDB-lite"/>
    </source>
</evidence>
<keyword evidence="2" id="KW-0812">Transmembrane</keyword>
<keyword evidence="3" id="KW-0732">Signal</keyword>
<keyword evidence="2" id="KW-1133">Transmembrane helix</keyword>
<dbReference type="OrthoDB" id="3263674at2759"/>
<feature type="chain" id="PRO_5040148380" evidence="3">
    <location>
        <begin position="16"/>
        <end position="253"/>
    </location>
</feature>